<evidence type="ECO:0000256" key="2">
    <source>
        <dbReference type="ARBA" id="ARBA00022723"/>
    </source>
</evidence>
<dbReference type="Gene3D" id="2.20.25.240">
    <property type="match status" value="1"/>
</dbReference>
<feature type="compositionally biased region" description="Pro residues" evidence="6">
    <location>
        <begin position="123"/>
        <end position="136"/>
    </location>
</feature>
<dbReference type="GO" id="GO:0008270">
    <property type="term" value="F:zinc ion binding"/>
    <property type="evidence" value="ECO:0007669"/>
    <property type="project" value="UniProtKB-KW"/>
</dbReference>
<dbReference type="RefSeq" id="XP_030374910.1">
    <property type="nucleotide sequence ID" value="XM_030519050.1"/>
</dbReference>
<dbReference type="FunFam" id="3.30.710.10:FF:000036">
    <property type="entry name" value="Mod(Mdg4), isoform H"/>
    <property type="match status" value="1"/>
</dbReference>
<dbReference type="Proteomes" id="UP000504634">
    <property type="component" value="Unplaced"/>
</dbReference>
<comment type="subcellular location">
    <subcellularLocation>
        <location evidence="1">Nucleus</location>
    </subcellularLocation>
</comment>
<evidence type="ECO:0000256" key="6">
    <source>
        <dbReference type="SAM" id="MobiDB-lite"/>
    </source>
</evidence>
<keyword evidence="4" id="KW-0862">Zinc</keyword>
<evidence type="ECO:0000313" key="8">
    <source>
        <dbReference type="Proteomes" id="UP000504634"/>
    </source>
</evidence>
<dbReference type="InterPro" id="IPR007588">
    <property type="entry name" value="Znf_FLYWCH"/>
</dbReference>
<dbReference type="Gene3D" id="3.30.710.10">
    <property type="entry name" value="Potassium Channel Kv1.1, Chain A"/>
    <property type="match status" value="1"/>
</dbReference>
<dbReference type="AlphaFoldDB" id="A0A6J2THJ2"/>
<keyword evidence="5" id="KW-0539">Nucleus</keyword>
<dbReference type="InterPro" id="IPR011333">
    <property type="entry name" value="SKP1/BTB/POZ_sf"/>
</dbReference>
<evidence type="ECO:0000313" key="9">
    <source>
        <dbReference type="RefSeq" id="XP_030374910.1"/>
    </source>
</evidence>
<dbReference type="CDD" id="cd18315">
    <property type="entry name" value="BTB_POZ_BAB-like"/>
    <property type="match status" value="1"/>
</dbReference>
<dbReference type="GeneID" id="115624374"/>
<dbReference type="SMART" id="SM00225">
    <property type="entry name" value="BTB"/>
    <property type="match status" value="1"/>
</dbReference>
<dbReference type="GO" id="GO:0006357">
    <property type="term" value="P:regulation of transcription by RNA polymerase II"/>
    <property type="evidence" value="ECO:0007669"/>
    <property type="project" value="TreeGrafter"/>
</dbReference>
<gene>
    <name evidence="9" type="primary">LOC115624374</name>
</gene>
<dbReference type="InterPro" id="IPR051095">
    <property type="entry name" value="Dros_DevTransReg"/>
</dbReference>
<reference evidence="9" key="1">
    <citation type="submission" date="2025-08" db="UniProtKB">
        <authorList>
            <consortium name="RefSeq"/>
        </authorList>
    </citation>
    <scope>IDENTIFICATION</scope>
    <source>
        <strain evidence="9">11010-0011.00</strain>
        <tissue evidence="9">Whole body</tissue>
    </source>
</reference>
<dbReference type="SUPFAM" id="SSF54695">
    <property type="entry name" value="POZ domain"/>
    <property type="match status" value="1"/>
</dbReference>
<feature type="region of interest" description="Disordered" evidence="6">
    <location>
        <begin position="115"/>
        <end position="161"/>
    </location>
</feature>
<organism evidence="8 9">
    <name type="scientific">Drosophila lebanonensis</name>
    <name type="common">Fruit fly</name>
    <name type="synonym">Scaptodrosophila lebanonensis</name>
    <dbReference type="NCBI Taxonomy" id="7225"/>
    <lineage>
        <taxon>Eukaryota</taxon>
        <taxon>Metazoa</taxon>
        <taxon>Ecdysozoa</taxon>
        <taxon>Arthropoda</taxon>
        <taxon>Hexapoda</taxon>
        <taxon>Insecta</taxon>
        <taxon>Pterygota</taxon>
        <taxon>Neoptera</taxon>
        <taxon>Endopterygota</taxon>
        <taxon>Diptera</taxon>
        <taxon>Brachycera</taxon>
        <taxon>Muscomorpha</taxon>
        <taxon>Ephydroidea</taxon>
        <taxon>Drosophilidae</taxon>
        <taxon>Scaptodrosophila</taxon>
    </lineage>
</organism>
<dbReference type="PANTHER" id="PTHR23110:SF92">
    <property type="entry name" value="MODIFIER OF MDG4"/>
    <property type="match status" value="1"/>
</dbReference>
<evidence type="ECO:0000256" key="3">
    <source>
        <dbReference type="ARBA" id="ARBA00022771"/>
    </source>
</evidence>
<evidence type="ECO:0000256" key="1">
    <source>
        <dbReference type="ARBA" id="ARBA00004123"/>
    </source>
</evidence>
<feature type="region of interest" description="Disordered" evidence="6">
    <location>
        <begin position="375"/>
        <end position="397"/>
    </location>
</feature>
<proteinExistence type="predicted"/>
<name>A0A6J2THJ2_DROLE</name>
<accession>A0A6J2THJ2</accession>
<dbReference type="GO" id="GO:0005634">
    <property type="term" value="C:nucleus"/>
    <property type="evidence" value="ECO:0007669"/>
    <property type="project" value="UniProtKB-SubCell"/>
</dbReference>
<dbReference type="Pfam" id="PF04500">
    <property type="entry name" value="FLYWCH"/>
    <property type="match status" value="1"/>
</dbReference>
<dbReference type="Pfam" id="PF00651">
    <property type="entry name" value="BTB"/>
    <property type="match status" value="1"/>
</dbReference>
<dbReference type="PROSITE" id="PS50097">
    <property type="entry name" value="BTB"/>
    <property type="match status" value="1"/>
</dbReference>
<evidence type="ECO:0000256" key="5">
    <source>
        <dbReference type="ARBA" id="ARBA00023242"/>
    </source>
</evidence>
<evidence type="ECO:0000259" key="7">
    <source>
        <dbReference type="PROSITE" id="PS50097"/>
    </source>
</evidence>
<evidence type="ECO:0000256" key="4">
    <source>
        <dbReference type="ARBA" id="ARBA00022833"/>
    </source>
</evidence>
<feature type="compositionally biased region" description="Low complexity" evidence="6">
    <location>
        <begin position="137"/>
        <end position="158"/>
    </location>
</feature>
<keyword evidence="3" id="KW-0863">Zinc-finger</keyword>
<sequence>MADDEQFSLCWNNFNTNLSAGFHESLCRGDLVDVSLAAEGQIVKAHRLVLSVCSPFFRKMFTQMPSNTHAIVFLNNVSHSALKDLIQFMYCGEVNVKQDALPAFISTAESLQIKGLTDNDPAPQAPPEPAPTPPAPHVQQQQQQQQVPAQRVQRQQPRTSARYKIETMEDVLGDEKGTTQIVIQTTSAPQATIVQQQQPTQHIQTQQLQAGTTTTATLVSTNKRSAQRSSLTGTGAVKRSKTSIAAASNVIDPLDSNPETATAQPQQITVQTTVVAADKQVTRQQTQQTAASEPEYIDLPMELPTKSEPDYTEEHGEVAGDGEASYVEDDTYGDMRYDDSYFTENEDASGAQAAANTSSGGNVAATTSKAVIKQQQTSQSYSESSFVDTGGEQGSAEAQDGGELLFIESPWATPCLVLNGYMYNCHSRKSNKEYWRCHNYSKKVHEQRCRSRCVLENGKLKNITGGLHNHLPHTEKIDKMIQRNRLAALSTGRTKLGRQPVITQIHQQEQQQQEQEHTQLVELHQHMQLTAGTVAADAASLQLAEHELMHTSLMLIHD</sequence>
<feature type="domain" description="BTB" evidence="7">
    <location>
        <begin position="32"/>
        <end position="98"/>
    </location>
</feature>
<keyword evidence="8" id="KW-1185">Reference proteome</keyword>
<feature type="compositionally biased region" description="Low complexity" evidence="6">
    <location>
        <begin position="375"/>
        <end position="385"/>
    </location>
</feature>
<dbReference type="InterPro" id="IPR000210">
    <property type="entry name" value="BTB/POZ_dom"/>
</dbReference>
<dbReference type="PANTHER" id="PTHR23110">
    <property type="entry name" value="BTB DOMAIN TRANSCRIPTION FACTOR"/>
    <property type="match status" value="1"/>
</dbReference>
<protein>
    <submittedName>
        <fullName evidence="9">Modifier of mdg4-like isoform X3</fullName>
    </submittedName>
</protein>
<keyword evidence="2" id="KW-0479">Metal-binding</keyword>